<dbReference type="EMBL" id="NBSK02000001">
    <property type="protein sequence ID" value="KAJ0224772.1"/>
    <property type="molecule type" value="Genomic_DNA"/>
</dbReference>
<dbReference type="Proteomes" id="UP000235145">
    <property type="component" value="Unassembled WGS sequence"/>
</dbReference>
<dbReference type="Pfam" id="PF07727">
    <property type="entry name" value="RVT_2"/>
    <property type="match status" value="1"/>
</dbReference>
<feature type="domain" description="Reverse transcriptase Ty1/copia-type" evidence="1">
    <location>
        <begin position="39"/>
        <end position="126"/>
    </location>
</feature>
<sequence>MFVNLTRPFTGSNKCHVPGFSVSAPFFVILVEHIPFLFFKHDSHILYLLVYVDDIILTGNDPYLIHKFISKLHSEFAVKDLGALNNFLGLEVSYTDDGLFLTQAKHAHDILLREDMLDSKSVSTPLATS</sequence>
<protein>
    <recommendedName>
        <fullName evidence="1">Reverse transcriptase Ty1/copia-type domain-containing protein</fullName>
    </recommendedName>
</protein>
<accession>A0A9R1WL63</accession>
<evidence type="ECO:0000259" key="1">
    <source>
        <dbReference type="Pfam" id="PF07727"/>
    </source>
</evidence>
<reference evidence="2 3" key="1">
    <citation type="journal article" date="2017" name="Nat. Commun.">
        <title>Genome assembly with in vitro proximity ligation data and whole-genome triplication in lettuce.</title>
        <authorList>
            <person name="Reyes-Chin-Wo S."/>
            <person name="Wang Z."/>
            <person name="Yang X."/>
            <person name="Kozik A."/>
            <person name="Arikit S."/>
            <person name="Song C."/>
            <person name="Xia L."/>
            <person name="Froenicke L."/>
            <person name="Lavelle D.O."/>
            <person name="Truco M.J."/>
            <person name="Xia R."/>
            <person name="Zhu S."/>
            <person name="Xu C."/>
            <person name="Xu H."/>
            <person name="Xu X."/>
            <person name="Cox K."/>
            <person name="Korf I."/>
            <person name="Meyers B.C."/>
            <person name="Michelmore R.W."/>
        </authorList>
    </citation>
    <scope>NUCLEOTIDE SEQUENCE [LARGE SCALE GENOMIC DNA]</scope>
    <source>
        <strain evidence="3">cv. Salinas</strain>
        <tissue evidence="2">Seedlings</tissue>
    </source>
</reference>
<gene>
    <name evidence="2" type="ORF">LSAT_V11C100029510</name>
</gene>
<dbReference type="SUPFAM" id="SSF56672">
    <property type="entry name" value="DNA/RNA polymerases"/>
    <property type="match status" value="1"/>
</dbReference>
<proteinExistence type="predicted"/>
<dbReference type="InterPro" id="IPR013103">
    <property type="entry name" value="RVT_2"/>
</dbReference>
<evidence type="ECO:0000313" key="3">
    <source>
        <dbReference type="Proteomes" id="UP000235145"/>
    </source>
</evidence>
<name>A0A9R1WL63_LACSA</name>
<keyword evidence="3" id="KW-1185">Reference proteome</keyword>
<evidence type="ECO:0000313" key="2">
    <source>
        <dbReference type="EMBL" id="KAJ0224772.1"/>
    </source>
</evidence>
<comment type="caution">
    <text evidence="2">The sequence shown here is derived from an EMBL/GenBank/DDBJ whole genome shotgun (WGS) entry which is preliminary data.</text>
</comment>
<dbReference type="AlphaFoldDB" id="A0A9R1WL63"/>
<organism evidence="2 3">
    <name type="scientific">Lactuca sativa</name>
    <name type="common">Garden lettuce</name>
    <dbReference type="NCBI Taxonomy" id="4236"/>
    <lineage>
        <taxon>Eukaryota</taxon>
        <taxon>Viridiplantae</taxon>
        <taxon>Streptophyta</taxon>
        <taxon>Embryophyta</taxon>
        <taxon>Tracheophyta</taxon>
        <taxon>Spermatophyta</taxon>
        <taxon>Magnoliopsida</taxon>
        <taxon>eudicotyledons</taxon>
        <taxon>Gunneridae</taxon>
        <taxon>Pentapetalae</taxon>
        <taxon>asterids</taxon>
        <taxon>campanulids</taxon>
        <taxon>Asterales</taxon>
        <taxon>Asteraceae</taxon>
        <taxon>Cichorioideae</taxon>
        <taxon>Cichorieae</taxon>
        <taxon>Lactucinae</taxon>
        <taxon>Lactuca</taxon>
    </lineage>
</organism>
<dbReference type="InterPro" id="IPR043502">
    <property type="entry name" value="DNA/RNA_pol_sf"/>
</dbReference>